<accession>A0A4V3IQD2</accession>
<feature type="compositionally biased region" description="Acidic residues" evidence="1">
    <location>
        <begin position="68"/>
        <end position="81"/>
    </location>
</feature>
<protein>
    <submittedName>
        <fullName evidence="2">Uncharacterized protein</fullName>
    </submittedName>
</protein>
<sequence>MNRAATYKAVLFGPNPIASGVEVELEYVDGEMQQIIVLESVADGETTIRTYKRGHHTEEPVPYRFVDEESESETAEGEVPN</sequence>
<proteinExistence type="predicted"/>
<name>A0A4V3IQD2_9MICO</name>
<feature type="compositionally biased region" description="Basic and acidic residues" evidence="1">
    <location>
        <begin position="56"/>
        <end position="67"/>
    </location>
</feature>
<organism evidence="2 3">
    <name type="scientific">Cryobacterium frigoriphilum</name>
    <dbReference type="NCBI Taxonomy" id="1259150"/>
    <lineage>
        <taxon>Bacteria</taxon>
        <taxon>Bacillati</taxon>
        <taxon>Actinomycetota</taxon>
        <taxon>Actinomycetes</taxon>
        <taxon>Micrococcales</taxon>
        <taxon>Microbacteriaceae</taxon>
        <taxon>Cryobacterium</taxon>
    </lineage>
</organism>
<comment type="caution">
    <text evidence="2">The sequence shown here is derived from an EMBL/GenBank/DDBJ whole genome shotgun (WGS) entry which is preliminary data.</text>
</comment>
<feature type="region of interest" description="Disordered" evidence="1">
    <location>
        <begin position="53"/>
        <end position="81"/>
    </location>
</feature>
<evidence type="ECO:0000313" key="2">
    <source>
        <dbReference type="EMBL" id="TFD44751.1"/>
    </source>
</evidence>
<dbReference type="Proteomes" id="UP000297447">
    <property type="component" value="Unassembled WGS sequence"/>
</dbReference>
<evidence type="ECO:0000256" key="1">
    <source>
        <dbReference type="SAM" id="MobiDB-lite"/>
    </source>
</evidence>
<dbReference type="EMBL" id="SOHE01000092">
    <property type="protein sequence ID" value="TFD44751.1"/>
    <property type="molecule type" value="Genomic_DNA"/>
</dbReference>
<reference evidence="2 3" key="1">
    <citation type="submission" date="2019-03" db="EMBL/GenBank/DDBJ databases">
        <title>Genomics of glacier-inhabiting Cryobacterium strains.</title>
        <authorList>
            <person name="Liu Q."/>
            <person name="Xin Y.-H."/>
        </authorList>
    </citation>
    <scope>NUCLEOTIDE SEQUENCE [LARGE SCALE GENOMIC DNA]</scope>
    <source>
        <strain evidence="2 3">Hh14</strain>
    </source>
</reference>
<dbReference type="AlphaFoldDB" id="A0A4V3IQD2"/>
<gene>
    <name evidence="2" type="ORF">E3T55_20025</name>
</gene>
<keyword evidence="3" id="KW-1185">Reference proteome</keyword>
<evidence type="ECO:0000313" key="3">
    <source>
        <dbReference type="Proteomes" id="UP000297447"/>
    </source>
</evidence>